<sequence length="161" mass="18473">MKNEDVLRRTAEDYSSYITNTNIEKKLEPVNKAIDDMLARLEEFEAMFTFIEPDVKDSKDILNSILAYKPEFEDLCAKIDSTEFLVAHIKSNLDMLEAKIEEAETKLGVSDTTSKVTEKVSNIFTPLFKKAAERRATSASTNMELFKTEDYFQTTDLTQLY</sequence>
<dbReference type="EnsemblMetazoa" id="XM_019912960.1">
    <property type="protein sequence ID" value="XP_019768519.1"/>
    <property type="gene ID" value="LOC109543311"/>
</dbReference>
<protein>
    <recommendedName>
        <fullName evidence="4">Biogenesis of lysosome-related organelles complex 1 subunit 4</fullName>
    </recommendedName>
</protein>
<dbReference type="PANTHER" id="PTHR16230:SF3">
    <property type="entry name" value="BIOGENESIS OF LYSOSOMAL ORGANELLES COMPLEX-1, SUBUNIT 4, CAPPUCCINO"/>
    <property type="match status" value="1"/>
</dbReference>
<reference evidence="1 3" key="1">
    <citation type="journal article" date="2013" name="Genome Biol.">
        <title>Draft genome of the mountain pine beetle, Dendroctonus ponderosae Hopkins, a major forest pest.</title>
        <authorList>
            <person name="Keeling C.I."/>
            <person name="Yuen M.M."/>
            <person name="Liao N.Y."/>
            <person name="Docking T.R."/>
            <person name="Chan S.K."/>
            <person name="Taylor G.A."/>
            <person name="Palmquist D.L."/>
            <person name="Jackman S.D."/>
            <person name="Nguyen A."/>
            <person name="Li M."/>
            <person name="Henderson H."/>
            <person name="Janes J.K."/>
            <person name="Zhao Y."/>
            <person name="Pandoh P."/>
            <person name="Moore R."/>
            <person name="Sperling F.A."/>
            <person name="Huber D.P."/>
            <person name="Birol I."/>
            <person name="Jones S.J."/>
            <person name="Bohlmann J."/>
        </authorList>
    </citation>
    <scope>NUCLEOTIDE SEQUENCE</scope>
</reference>
<evidence type="ECO:0008006" key="4">
    <source>
        <dbReference type="Google" id="ProtNLM"/>
    </source>
</evidence>
<dbReference type="InterPro" id="IPR024857">
    <property type="entry name" value="Cappuccino"/>
</dbReference>
<dbReference type="HOGENOM" id="CLU_096507_1_0_1"/>
<feature type="non-terminal residue" evidence="1">
    <location>
        <position position="1"/>
    </location>
</feature>
<evidence type="ECO:0000313" key="1">
    <source>
        <dbReference type="EMBL" id="ENN72224.1"/>
    </source>
</evidence>
<dbReference type="OrthoDB" id="2372305at2759"/>
<dbReference type="KEGG" id="dpa:109543311"/>
<proteinExistence type="predicted"/>
<dbReference type="PANTHER" id="PTHR16230">
    <property type="entry name" value="CAPPUCCINO"/>
    <property type="match status" value="1"/>
</dbReference>
<keyword evidence="3" id="KW-1185">Reference proteome</keyword>
<organism evidence="1">
    <name type="scientific">Dendroctonus ponderosae</name>
    <name type="common">Mountain pine beetle</name>
    <dbReference type="NCBI Taxonomy" id="77166"/>
    <lineage>
        <taxon>Eukaryota</taxon>
        <taxon>Metazoa</taxon>
        <taxon>Ecdysozoa</taxon>
        <taxon>Arthropoda</taxon>
        <taxon>Hexapoda</taxon>
        <taxon>Insecta</taxon>
        <taxon>Pterygota</taxon>
        <taxon>Neoptera</taxon>
        <taxon>Endopterygota</taxon>
        <taxon>Coleoptera</taxon>
        <taxon>Polyphaga</taxon>
        <taxon>Cucujiformia</taxon>
        <taxon>Curculionidae</taxon>
        <taxon>Scolytinae</taxon>
        <taxon>Dendroctonus</taxon>
    </lineage>
</organism>
<name>N6SWQ3_DENPD</name>
<accession>N6SWQ3</accession>
<dbReference type="OMA" id="MLDMIRG"/>
<reference evidence="2" key="2">
    <citation type="submission" date="2024-08" db="UniProtKB">
        <authorList>
            <consortium name="EnsemblMetazoa"/>
        </authorList>
    </citation>
    <scope>IDENTIFICATION</scope>
</reference>
<evidence type="ECO:0000313" key="2">
    <source>
        <dbReference type="EnsemblMetazoa" id="XP_019768519.1"/>
    </source>
</evidence>
<evidence type="ECO:0000313" key="3">
    <source>
        <dbReference type="Proteomes" id="UP000019118"/>
    </source>
</evidence>
<dbReference type="Proteomes" id="UP000019118">
    <property type="component" value="Unassembled WGS sequence"/>
</dbReference>
<dbReference type="AlphaFoldDB" id="N6SWQ3"/>
<dbReference type="EMBL" id="KB741231">
    <property type="protein sequence ID" value="ENN72224.1"/>
    <property type="molecule type" value="Genomic_DNA"/>
</dbReference>
<dbReference type="GO" id="GO:0031083">
    <property type="term" value="C:BLOC-1 complex"/>
    <property type="evidence" value="ECO:0007669"/>
    <property type="project" value="TreeGrafter"/>
</dbReference>
<gene>
    <name evidence="2" type="primary">109543311</name>
    <name evidence="1" type="ORF">YQE_11087</name>
</gene>